<dbReference type="SMART" id="SM00028">
    <property type="entry name" value="TPR"/>
    <property type="match status" value="2"/>
</dbReference>
<keyword evidence="9" id="KW-1185">Reference proteome</keyword>
<evidence type="ECO:0000256" key="6">
    <source>
        <dbReference type="ARBA" id="ARBA00023186"/>
    </source>
</evidence>
<dbReference type="AlphaFoldDB" id="A0ABD2KKC7"/>
<evidence type="ECO:0000313" key="9">
    <source>
        <dbReference type="Proteomes" id="UP001620645"/>
    </source>
</evidence>
<dbReference type="GO" id="GO:0030154">
    <property type="term" value="P:cell differentiation"/>
    <property type="evidence" value="ECO:0007669"/>
    <property type="project" value="UniProtKB-KW"/>
</dbReference>
<dbReference type="Gene3D" id="1.25.40.10">
    <property type="entry name" value="Tetratricopeptide repeat domain"/>
    <property type="match status" value="1"/>
</dbReference>
<dbReference type="Proteomes" id="UP001620645">
    <property type="component" value="Unassembled WGS sequence"/>
</dbReference>
<dbReference type="InterPro" id="IPR011989">
    <property type="entry name" value="ARM-like"/>
</dbReference>
<evidence type="ECO:0000256" key="4">
    <source>
        <dbReference type="ARBA" id="ARBA00022541"/>
    </source>
</evidence>
<keyword evidence="5" id="KW-0221">Differentiation</keyword>
<evidence type="ECO:0000259" key="7">
    <source>
        <dbReference type="Pfam" id="PF11701"/>
    </source>
</evidence>
<dbReference type="PANTHER" id="PTHR45994">
    <property type="entry name" value="FI21225P1"/>
    <property type="match status" value="1"/>
</dbReference>
<dbReference type="SUPFAM" id="SSF48371">
    <property type="entry name" value="ARM repeat"/>
    <property type="match status" value="1"/>
</dbReference>
<keyword evidence="4" id="KW-0517">Myogenesis</keyword>
<proteinExistence type="predicted"/>
<protein>
    <recommendedName>
        <fullName evidence="7">UNC-45/Cro1/She4 central domain-containing protein</fullName>
    </recommendedName>
</protein>
<dbReference type="PANTHER" id="PTHR45994:SF1">
    <property type="entry name" value="FI21225P1"/>
    <property type="match status" value="1"/>
</dbReference>
<evidence type="ECO:0000256" key="2">
    <source>
        <dbReference type="ARBA" id="ARBA00022473"/>
    </source>
</evidence>
<evidence type="ECO:0000256" key="5">
    <source>
        <dbReference type="ARBA" id="ARBA00022782"/>
    </source>
</evidence>
<dbReference type="Gene3D" id="1.25.10.10">
    <property type="entry name" value="Leucine-rich Repeat Variant"/>
    <property type="match status" value="2"/>
</dbReference>
<reference evidence="8 9" key="1">
    <citation type="submission" date="2024-10" db="EMBL/GenBank/DDBJ databases">
        <authorList>
            <person name="Kim D."/>
        </authorList>
    </citation>
    <scope>NUCLEOTIDE SEQUENCE [LARGE SCALE GENOMIC DNA]</scope>
    <source>
        <strain evidence="8">Taebaek</strain>
    </source>
</reference>
<comment type="subcellular location">
    <subcellularLocation>
        <location evidence="1">Cytoplasm</location>
        <location evidence="1">Perinuclear region</location>
    </subcellularLocation>
</comment>
<dbReference type="GO" id="GO:0007517">
    <property type="term" value="P:muscle organ development"/>
    <property type="evidence" value="ECO:0007669"/>
    <property type="project" value="UniProtKB-KW"/>
</dbReference>
<dbReference type="InterPro" id="IPR024660">
    <property type="entry name" value="UCS_central_dom"/>
</dbReference>
<keyword evidence="2" id="KW-0217">Developmental protein</keyword>
<dbReference type="EMBL" id="JBICCN010000015">
    <property type="protein sequence ID" value="KAL3103383.1"/>
    <property type="molecule type" value="Genomic_DNA"/>
</dbReference>
<dbReference type="Pfam" id="PF11701">
    <property type="entry name" value="UNC45-central"/>
    <property type="match status" value="1"/>
</dbReference>
<dbReference type="SUPFAM" id="SSF48452">
    <property type="entry name" value="TPR-like"/>
    <property type="match status" value="1"/>
</dbReference>
<evidence type="ECO:0000313" key="8">
    <source>
        <dbReference type="EMBL" id="KAL3103383.1"/>
    </source>
</evidence>
<keyword evidence="3" id="KW-0963">Cytoplasm</keyword>
<dbReference type="InterPro" id="IPR011990">
    <property type="entry name" value="TPR-like_helical_dom_sf"/>
</dbReference>
<accession>A0ABD2KKC7</accession>
<feature type="domain" description="UNC-45/Cro1/She4 central" evidence="7">
    <location>
        <begin position="288"/>
        <end position="474"/>
    </location>
</feature>
<evidence type="ECO:0000256" key="3">
    <source>
        <dbReference type="ARBA" id="ARBA00022490"/>
    </source>
</evidence>
<evidence type="ECO:0000256" key="1">
    <source>
        <dbReference type="ARBA" id="ARBA00004556"/>
    </source>
</evidence>
<name>A0ABD2KKC7_HETSC</name>
<organism evidence="8 9">
    <name type="scientific">Heterodera schachtii</name>
    <name type="common">Sugarbeet cyst nematode worm</name>
    <name type="synonym">Tylenchus schachtii</name>
    <dbReference type="NCBI Taxonomy" id="97005"/>
    <lineage>
        <taxon>Eukaryota</taxon>
        <taxon>Metazoa</taxon>
        <taxon>Ecdysozoa</taxon>
        <taxon>Nematoda</taxon>
        <taxon>Chromadorea</taxon>
        <taxon>Rhabditida</taxon>
        <taxon>Tylenchina</taxon>
        <taxon>Tylenchomorpha</taxon>
        <taxon>Tylenchoidea</taxon>
        <taxon>Heteroderidae</taxon>
        <taxon>Heteroderinae</taxon>
        <taxon>Heterodera</taxon>
    </lineage>
</organism>
<gene>
    <name evidence="8" type="ORF">niasHS_002569</name>
</gene>
<sequence>MEALNEDSAETLKEKGNEFYQNEDFTSCIENRAMAKLKTDDFEGAESDCNNALELNPSDPKSYYRRALAREKLDKIGSAFNDAKEAIRLRPGDTVLMELCSRLLKINAERLKQVESVENRAEEMLKIAFGEQQSDKEKHIKAMNNLLVLCRDSNSGAMRVWQNGQSVAQLLGVIKGNASDEEALCAVRILDELAKSRERSVQMMELLSVQTLARLPSLRPSIANAEAASAVIQRVFNGLAAMDLSKEIKPDSEVVERNKVAILRLILELEEILTDPQYSATAREISIDLLLKNLMHMSGGLPRGWSWRFVEDRGLFKMLHIATQLPEQCDYPVTSETRQHVSVFLAQLYDDMIFDQRRAIYKERVDQIFGGLMSDLNDPKNRIKLAALLITLLQGPVDVGVNLVTNDQITEVMLQMASSDDFLQQSVAAELIVLSVSKYERATNMIKQGLPVLKKLFLSSDPNVRVRALVGLCKCASSAGDDCSKQPMDDESRMKLANTCHKFLIEKADNFSVDVRRFACEGLSYLSLDAEIKEYIVGKSELLKALVDLAKSAGGCVFTMATIYRSLPNITSHKRTQRIPKNTWTKGSEKCRNALDNLARCLNAFCKVDDLIGQIVSEGGVKLLLHLFKKCSAEGKLRAAHGLAKIGIRSDPNIAFSGQRMYEVVKPCIELLHPEVDGRANYDALLTLTNLASVGDSVRKRILKEKCLPKVEEFWFEVNNEHLRAAAAELLLNLLYCEEYFNTVFKAGTDRAKVWLLYCAEGDDRLRLASSAGFALLSENPTFCERILQELNSWEELFTELAMSENPEVQRRCLIGIANLAEFGGERVASQLFASQVFHVLVAITKLDEKGREGSKKEARRALEVAESRGLIRATERQIKEQIDSKLTIINEDA</sequence>
<keyword evidence="6" id="KW-0143">Chaperone</keyword>
<dbReference type="InterPro" id="IPR019734">
    <property type="entry name" value="TPR_rpt"/>
</dbReference>
<comment type="caution">
    <text evidence="8">The sequence shown here is derived from an EMBL/GenBank/DDBJ whole genome shotgun (WGS) entry which is preliminary data.</text>
</comment>
<dbReference type="GO" id="GO:0048471">
    <property type="term" value="C:perinuclear region of cytoplasm"/>
    <property type="evidence" value="ECO:0007669"/>
    <property type="project" value="UniProtKB-SubCell"/>
</dbReference>
<dbReference type="InterPro" id="IPR016024">
    <property type="entry name" value="ARM-type_fold"/>
</dbReference>